<dbReference type="GO" id="GO:0005886">
    <property type="term" value="C:plasma membrane"/>
    <property type="evidence" value="ECO:0007669"/>
    <property type="project" value="TreeGrafter"/>
</dbReference>
<evidence type="ECO:0000256" key="1">
    <source>
        <dbReference type="ARBA" id="ARBA00004141"/>
    </source>
</evidence>
<evidence type="ECO:0000256" key="2">
    <source>
        <dbReference type="ARBA" id="ARBA00006459"/>
    </source>
</evidence>
<evidence type="ECO:0000313" key="11">
    <source>
        <dbReference type="Proteomes" id="UP000789390"/>
    </source>
</evidence>
<dbReference type="OrthoDB" id="6581954at2759"/>
<accession>A0A8J2RWY7</accession>
<evidence type="ECO:0000313" key="10">
    <source>
        <dbReference type="EMBL" id="CAH0107440.1"/>
    </source>
</evidence>
<dbReference type="Proteomes" id="UP000789390">
    <property type="component" value="Unassembled WGS sequence"/>
</dbReference>
<feature type="compositionally biased region" description="Basic and acidic residues" evidence="9">
    <location>
        <begin position="1"/>
        <end position="17"/>
    </location>
</feature>
<evidence type="ECO:0000256" key="4">
    <source>
        <dbReference type="ARBA" id="ARBA00022692"/>
    </source>
</evidence>
<feature type="binding site" evidence="8">
    <location>
        <position position="81"/>
    </location>
    <ligand>
        <name>Na(+)</name>
        <dbReference type="ChEBI" id="CHEBI:29101"/>
        <label>1</label>
    </ligand>
</feature>
<comment type="subcellular location">
    <subcellularLocation>
        <location evidence="1">Membrane</location>
        <topology evidence="1">Multi-pass membrane protein</topology>
    </subcellularLocation>
</comment>
<organism evidence="10 11">
    <name type="scientific">Daphnia galeata</name>
    <dbReference type="NCBI Taxonomy" id="27404"/>
    <lineage>
        <taxon>Eukaryota</taxon>
        <taxon>Metazoa</taxon>
        <taxon>Ecdysozoa</taxon>
        <taxon>Arthropoda</taxon>
        <taxon>Crustacea</taxon>
        <taxon>Branchiopoda</taxon>
        <taxon>Diplostraca</taxon>
        <taxon>Cladocera</taxon>
        <taxon>Anomopoda</taxon>
        <taxon>Daphniidae</taxon>
        <taxon>Daphnia</taxon>
    </lineage>
</organism>
<dbReference type="InterPro" id="IPR000175">
    <property type="entry name" value="Na/ntran_symport"/>
</dbReference>
<feature type="binding site" evidence="8">
    <location>
        <position position="86"/>
    </location>
    <ligand>
        <name>Na(+)</name>
        <dbReference type="ChEBI" id="CHEBI:29101"/>
        <label>1</label>
    </ligand>
</feature>
<dbReference type="SUPFAM" id="SSF161070">
    <property type="entry name" value="SNF-like"/>
    <property type="match status" value="1"/>
</dbReference>
<keyword evidence="8" id="KW-0479">Metal-binding</keyword>
<evidence type="ECO:0000256" key="8">
    <source>
        <dbReference type="PIRSR" id="PIRSR600175-1"/>
    </source>
</evidence>
<name>A0A8J2RWY7_9CRUS</name>
<reference evidence="10" key="1">
    <citation type="submission" date="2021-11" db="EMBL/GenBank/DDBJ databases">
        <authorList>
            <person name="Schell T."/>
        </authorList>
    </citation>
    <scope>NUCLEOTIDE SEQUENCE</scope>
    <source>
        <strain evidence="10">M5</strain>
    </source>
</reference>
<feature type="compositionally biased region" description="Polar residues" evidence="9">
    <location>
        <begin position="29"/>
        <end position="40"/>
    </location>
</feature>
<dbReference type="PROSITE" id="PS50267">
    <property type="entry name" value="NA_NEUROTRAN_SYMP_3"/>
    <property type="match status" value="1"/>
</dbReference>
<keyword evidence="7" id="KW-0472">Membrane</keyword>
<evidence type="ECO:0000256" key="3">
    <source>
        <dbReference type="ARBA" id="ARBA00022448"/>
    </source>
</evidence>
<keyword evidence="8" id="KW-0915">Sodium</keyword>
<evidence type="ECO:0000256" key="6">
    <source>
        <dbReference type="ARBA" id="ARBA00022989"/>
    </source>
</evidence>
<feature type="region of interest" description="Disordered" evidence="9">
    <location>
        <begin position="1"/>
        <end position="64"/>
    </location>
</feature>
<evidence type="ECO:0000256" key="7">
    <source>
        <dbReference type="ARBA" id="ARBA00023136"/>
    </source>
</evidence>
<feature type="binding site" evidence="8">
    <location>
        <position position="79"/>
    </location>
    <ligand>
        <name>Na(+)</name>
        <dbReference type="ChEBI" id="CHEBI:29101"/>
        <label>1</label>
    </ligand>
</feature>
<evidence type="ECO:0000256" key="9">
    <source>
        <dbReference type="SAM" id="MobiDB-lite"/>
    </source>
</evidence>
<keyword evidence="5" id="KW-0769">Symport</keyword>
<dbReference type="Pfam" id="PF00209">
    <property type="entry name" value="SNF"/>
    <property type="match status" value="1"/>
</dbReference>
<evidence type="ECO:0008006" key="12">
    <source>
        <dbReference type="Google" id="ProtNLM"/>
    </source>
</evidence>
<keyword evidence="4" id="KW-0812">Transmembrane</keyword>
<dbReference type="PANTHER" id="PTHR11616:SF265">
    <property type="entry name" value="TRANSPORTER"/>
    <property type="match status" value="1"/>
</dbReference>
<dbReference type="InterPro" id="IPR037272">
    <property type="entry name" value="SNS_sf"/>
</dbReference>
<keyword evidence="11" id="KW-1185">Reference proteome</keyword>
<comment type="similarity">
    <text evidence="2">Belongs to the sodium:neurotransmitter symporter (SNF) (TC 2.A.22) family.</text>
</comment>
<gene>
    <name evidence="10" type="ORF">DGAL_LOCUS10737</name>
</gene>
<feature type="compositionally biased region" description="Basic and acidic residues" evidence="9">
    <location>
        <begin position="53"/>
        <end position="64"/>
    </location>
</feature>
<protein>
    <recommendedName>
        <fullName evidence="12">Transporter</fullName>
    </recommendedName>
</protein>
<dbReference type="GO" id="GO:0046872">
    <property type="term" value="F:metal ion binding"/>
    <property type="evidence" value="ECO:0007669"/>
    <property type="project" value="UniProtKB-KW"/>
</dbReference>
<dbReference type="GO" id="GO:0043005">
    <property type="term" value="C:neuron projection"/>
    <property type="evidence" value="ECO:0007669"/>
    <property type="project" value="TreeGrafter"/>
</dbReference>
<dbReference type="EMBL" id="CAKKLH010000276">
    <property type="protein sequence ID" value="CAH0107440.1"/>
    <property type="molecule type" value="Genomic_DNA"/>
</dbReference>
<comment type="caution">
    <text evidence="10">The sequence shown here is derived from an EMBL/GenBank/DDBJ whole genome shotgun (WGS) entry which is preliminary data.</text>
</comment>
<proteinExistence type="inferred from homology"/>
<evidence type="ECO:0000256" key="5">
    <source>
        <dbReference type="ARBA" id="ARBA00022847"/>
    </source>
</evidence>
<keyword evidence="3" id="KW-0813">Transport</keyword>
<keyword evidence="6" id="KW-1133">Transmembrane helix</keyword>
<dbReference type="PANTHER" id="PTHR11616">
    <property type="entry name" value="SODIUM/CHLORIDE DEPENDENT TRANSPORTER"/>
    <property type="match status" value="1"/>
</dbReference>
<dbReference type="GO" id="GO:0005332">
    <property type="term" value="F:gamma-aminobutyric acid:sodium:chloride symporter activity"/>
    <property type="evidence" value="ECO:0007669"/>
    <property type="project" value="TreeGrafter"/>
</dbReference>
<dbReference type="AlphaFoldDB" id="A0A8J2RWY7"/>
<sequence length="117" mass="12789">MAEMSEKSKSNKERFGGDDEGESNGLLPASSSSKGPTVTAATPAIESHSSTAIKKEDDSQMPERGEWSSKIEFIFSTVGYAIGLGNVWRFPYLCYKNGGDRWCGISPRLIGFHQHIT</sequence>